<name>A0A9P8CAP1_9HELO</name>
<evidence type="ECO:0000256" key="1">
    <source>
        <dbReference type="SAM" id="Phobius"/>
    </source>
</evidence>
<comment type="caution">
    <text evidence="2">The sequence shown here is derived from an EMBL/GenBank/DDBJ whole genome shotgun (WGS) entry which is preliminary data.</text>
</comment>
<dbReference type="AlphaFoldDB" id="A0A9P8CAP1"/>
<feature type="transmembrane region" description="Helical" evidence="1">
    <location>
        <begin position="25"/>
        <end position="44"/>
    </location>
</feature>
<evidence type="ECO:0000313" key="2">
    <source>
        <dbReference type="EMBL" id="KAG9239727.1"/>
    </source>
</evidence>
<reference evidence="2" key="1">
    <citation type="journal article" date="2021" name="IMA Fungus">
        <title>Genomic characterization of three marine fungi, including Emericellopsis atlantica sp. nov. with signatures of a generalist lifestyle and marine biomass degradation.</title>
        <authorList>
            <person name="Hagestad O.C."/>
            <person name="Hou L."/>
            <person name="Andersen J.H."/>
            <person name="Hansen E.H."/>
            <person name="Altermark B."/>
            <person name="Li C."/>
            <person name="Kuhnert E."/>
            <person name="Cox R.J."/>
            <person name="Crous P.W."/>
            <person name="Spatafora J.W."/>
            <person name="Lail K."/>
            <person name="Amirebrahimi M."/>
            <person name="Lipzen A."/>
            <person name="Pangilinan J."/>
            <person name="Andreopoulos W."/>
            <person name="Hayes R.D."/>
            <person name="Ng V."/>
            <person name="Grigoriev I.V."/>
            <person name="Jackson S.A."/>
            <person name="Sutton T.D.S."/>
            <person name="Dobson A.D.W."/>
            <person name="Rama T."/>
        </authorList>
    </citation>
    <scope>NUCLEOTIDE SEQUENCE</scope>
    <source>
        <strain evidence="2">TRa018bII</strain>
    </source>
</reference>
<proteinExistence type="predicted"/>
<keyword evidence="1" id="KW-0472">Membrane</keyword>
<keyword evidence="3" id="KW-1185">Reference proteome</keyword>
<keyword evidence="1" id="KW-0812">Transmembrane</keyword>
<keyword evidence="1" id="KW-1133">Transmembrane helix</keyword>
<gene>
    <name evidence="2" type="ORF">BJ875DRAFT_1356</name>
</gene>
<protein>
    <submittedName>
        <fullName evidence="2">Uncharacterized protein</fullName>
    </submittedName>
</protein>
<accession>A0A9P8CAP1</accession>
<sequence length="163" mass="17892">MGVGREGVELGGRAEWGELERVNSGGFVTLVFLLFLTFSSLGVGSGLGRKLKAMGGDGMSRRVLSARRGMVGEGFKEQYGVFSLLSLWGNYSVSCFGSRACFLACLLGMLEWGVQLSQLLHIGRSSAPCIQCRIRSTRDDRTESWIFGISVRVHQEQMSSERQ</sequence>
<dbReference type="EMBL" id="MU251356">
    <property type="protein sequence ID" value="KAG9239727.1"/>
    <property type="molecule type" value="Genomic_DNA"/>
</dbReference>
<evidence type="ECO:0000313" key="3">
    <source>
        <dbReference type="Proteomes" id="UP000824998"/>
    </source>
</evidence>
<dbReference type="Proteomes" id="UP000824998">
    <property type="component" value="Unassembled WGS sequence"/>
</dbReference>
<organism evidence="2 3">
    <name type="scientific">Amylocarpus encephaloides</name>
    <dbReference type="NCBI Taxonomy" id="45428"/>
    <lineage>
        <taxon>Eukaryota</taxon>
        <taxon>Fungi</taxon>
        <taxon>Dikarya</taxon>
        <taxon>Ascomycota</taxon>
        <taxon>Pezizomycotina</taxon>
        <taxon>Leotiomycetes</taxon>
        <taxon>Helotiales</taxon>
        <taxon>Helotiales incertae sedis</taxon>
        <taxon>Amylocarpus</taxon>
    </lineage>
</organism>